<dbReference type="Proteomes" id="UP000499080">
    <property type="component" value="Unassembled WGS sequence"/>
</dbReference>
<gene>
    <name evidence="1" type="ORF">AVEN_65748_1</name>
</gene>
<protein>
    <submittedName>
        <fullName evidence="1">Uncharacterized protein</fullName>
    </submittedName>
</protein>
<comment type="caution">
    <text evidence="1">The sequence shown here is derived from an EMBL/GenBank/DDBJ whole genome shotgun (WGS) entry which is preliminary data.</text>
</comment>
<organism evidence="1 2">
    <name type="scientific">Araneus ventricosus</name>
    <name type="common">Orbweaver spider</name>
    <name type="synonym">Epeira ventricosa</name>
    <dbReference type="NCBI Taxonomy" id="182803"/>
    <lineage>
        <taxon>Eukaryota</taxon>
        <taxon>Metazoa</taxon>
        <taxon>Ecdysozoa</taxon>
        <taxon>Arthropoda</taxon>
        <taxon>Chelicerata</taxon>
        <taxon>Arachnida</taxon>
        <taxon>Araneae</taxon>
        <taxon>Araneomorphae</taxon>
        <taxon>Entelegynae</taxon>
        <taxon>Araneoidea</taxon>
        <taxon>Araneidae</taxon>
        <taxon>Araneus</taxon>
    </lineage>
</organism>
<keyword evidence="2" id="KW-1185">Reference proteome</keyword>
<sequence length="109" mass="12847">MEILIKKHETAIHHYKSLEYKICGPFRRDVSSWGCLFFSTIGVIQLDKIRKKSTELLEDREITSAMRMAEPYEPYPASNRLIRQRPDSGSFERLGEFYGRKEVPFFVDN</sequence>
<proteinExistence type="predicted"/>
<accession>A0A4Y2SKX8</accession>
<evidence type="ECO:0000313" key="2">
    <source>
        <dbReference type="Proteomes" id="UP000499080"/>
    </source>
</evidence>
<dbReference type="EMBL" id="BGPR01022059">
    <property type="protein sequence ID" value="GBN87960.1"/>
    <property type="molecule type" value="Genomic_DNA"/>
</dbReference>
<evidence type="ECO:0000313" key="1">
    <source>
        <dbReference type="EMBL" id="GBN87960.1"/>
    </source>
</evidence>
<name>A0A4Y2SKX8_ARAVE</name>
<reference evidence="1 2" key="1">
    <citation type="journal article" date="2019" name="Sci. Rep.">
        <title>Orb-weaving spider Araneus ventricosus genome elucidates the spidroin gene catalogue.</title>
        <authorList>
            <person name="Kono N."/>
            <person name="Nakamura H."/>
            <person name="Ohtoshi R."/>
            <person name="Moran D.A.P."/>
            <person name="Shinohara A."/>
            <person name="Yoshida Y."/>
            <person name="Fujiwara M."/>
            <person name="Mori M."/>
            <person name="Tomita M."/>
            <person name="Arakawa K."/>
        </authorList>
    </citation>
    <scope>NUCLEOTIDE SEQUENCE [LARGE SCALE GENOMIC DNA]</scope>
</reference>
<dbReference type="AlphaFoldDB" id="A0A4Y2SKX8"/>